<name>A0A8J7QBM1_9BACT</name>
<accession>A0A8J7QBM1</accession>
<evidence type="ECO:0000256" key="1">
    <source>
        <dbReference type="ARBA" id="ARBA00009013"/>
    </source>
</evidence>
<comment type="similarity">
    <text evidence="1 2">Belongs to the anti-sigma-factor antagonist family.</text>
</comment>
<organism evidence="4 5">
    <name type="scientific">Acanthopleuribacter pedis</name>
    <dbReference type="NCBI Taxonomy" id="442870"/>
    <lineage>
        <taxon>Bacteria</taxon>
        <taxon>Pseudomonadati</taxon>
        <taxon>Acidobacteriota</taxon>
        <taxon>Holophagae</taxon>
        <taxon>Acanthopleuribacterales</taxon>
        <taxon>Acanthopleuribacteraceae</taxon>
        <taxon>Acanthopleuribacter</taxon>
    </lineage>
</organism>
<gene>
    <name evidence="4" type="ORF">J3U88_29300</name>
</gene>
<dbReference type="InterPro" id="IPR036513">
    <property type="entry name" value="STAS_dom_sf"/>
</dbReference>
<dbReference type="CDD" id="cd07043">
    <property type="entry name" value="STAS_anti-anti-sigma_factors"/>
    <property type="match status" value="1"/>
</dbReference>
<dbReference type="Gene3D" id="3.30.750.24">
    <property type="entry name" value="STAS domain"/>
    <property type="match status" value="1"/>
</dbReference>
<dbReference type="SUPFAM" id="SSF52091">
    <property type="entry name" value="SpoIIaa-like"/>
    <property type="match status" value="1"/>
</dbReference>
<comment type="caution">
    <text evidence="4">The sequence shown here is derived from an EMBL/GenBank/DDBJ whole genome shotgun (WGS) entry which is preliminary data.</text>
</comment>
<dbReference type="InterPro" id="IPR002645">
    <property type="entry name" value="STAS_dom"/>
</dbReference>
<dbReference type="Pfam" id="PF01740">
    <property type="entry name" value="STAS"/>
    <property type="match status" value="1"/>
</dbReference>
<evidence type="ECO:0000313" key="4">
    <source>
        <dbReference type="EMBL" id="MBO1322606.1"/>
    </source>
</evidence>
<evidence type="ECO:0000259" key="3">
    <source>
        <dbReference type="PROSITE" id="PS50801"/>
    </source>
</evidence>
<keyword evidence="5" id="KW-1185">Reference proteome</keyword>
<evidence type="ECO:0000313" key="5">
    <source>
        <dbReference type="Proteomes" id="UP000664417"/>
    </source>
</evidence>
<dbReference type="AlphaFoldDB" id="A0A8J7QBM1"/>
<dbReference type="PROSITE" id="PS50801">
    <property type="entry name" value="STAS"/>
    <property type="match status" value="1"/>
</dbReference>
<feature type="domain" description="STAS" evidence="3">
    <location>
        <begin position="1"/>
        <end position="109"/>
    </location>
</feature>
<dbReference type="EMBL" id="JAFREP010000039">
    <property type="protein sequence ID" value="MBO1322606.1"/>
    <property type="molecule type" value="Genomic_DNA"/>
</dbReference>
<sequence length="110" mass="12057">MTVNIEKQDHATVIYVIGRLDSVTCSDLEDKTMRTIAEGETNLIMELSDVPFISSAGLRVILLATKKVQGGGKLVLSGLKPQVHEIIEMAGFHNIIKIYNSLDDAKQAFV</sequence>
<dbReference type="InterPro" id="IPR003658">
    <property type="entry name" value="Anti-sigma_ant"/>
</dbReference>
<dbReference type="RefSeq" id="WP_207862578.1">
    <property type="nucleotide sequence ID" value="NZ_JAFREP010000039.1"/>
</dbReference>
<dbReference type="PANTHER" id="PTHR33495">
    <property type="entry name" value="ANTI-SIGMA FACTOR ANTAGONIST TM_1081-RELATED-RELATED"/>
    <property type="match status" value="1"/>
</dbReference>
<evidence type="ECO:0000256" key="2">
    <source>
        <dbReference type="RuleBase" id="RU003749"/>
    </source>
</evidence>
<dbReference type="Proteomes" id="UP000664417">
    <property type="component" value="Unassembled WGS sequence"/>
</dbReference>
<dbReference type="NCBIfam" id="TIGR00377">
    <property type="entry name" value="ant_ant_sig"/>
    <property type="match status" value="1"/>
</dbReference>
<reference evidence="4" key="1">
    <citation type="submission" date="2021-03" db="EMBL/GenBank/DDBJ databases">
        <authorList>
            <person name="Wang G."/>
        </authorList>
    </citation>
    <scope>NUCLEOTIDE SEQUENCE</scope>
    <source>
        <strain evidence="4">KCTC 12899</strain>
    </source>
</reference>
<protein>
    <recommendedName>
        <fullName evidence="2">Anti-sigma factor antagonist</fullName>
    </recommendedName>
</protein>
<proteinExistence type="inferred from homology"/>
<dbReference type="GO" id="GO:0043856">
    <property type="term" value="F:anti-sigma factor antagonist activity"/>
    <property type="evidence" value="ECO:0007669"/>
    <property type="project" value="InterPro"/>
</dbReference>